<dbReference type="GO" id="GO:0043169">
    <property type="term" value="F:cation binding"/>
    <property type="evidence" value="ECO:0007669"/>
    <property type="project" value="InterPro"/>
</dbReference>
<dbReference type="InterPro" id="IPR013783">
    <property type="entry name" value="Ig-like_fold"/>
</dbReference>
<dbReference type="InterPro" id="IPR013780">
    <property type="entry name" value="Glyco_hydro_b"/>
</dbReference>
<dbReference type="InterPro" id="IPR054409">
    <property type="entry name" value="X25_BaPul-like"/>
</dbReference>
<feature type="domain" description="Glycosyl hydrolase family 13 catalytic" evidence="2">
    <location>
        <begin position="141"/>
        <end position="590"/>
    </location>
</feature>
<dbReference type="SMART" id="SM00642">
    <property type="entry name" value="Aamy"/>
    <property type="match status" value="1"/>
</dbReference>
<dbReference type="PANTHER" id="PTHR10357">
    <property type="entry name" value="ALPHA-AMYLASE FAMILY MEMBER"/>
    <property type="match status" value="1"/>
</dbReference>
<dbReference type="CDD" id="cd12962">
    <property type="entry name" value="X25_BaPul_like"/>
    <property type="match status" value="1"/>
</dbReference>
<protein>
    <recommendedName>
        <fullName evidence="2">Glycosyl hydrolase family 13 catalytic domain-containing protein</fullName>
    </recommendedName>
</protein>
<organism evidence="3 4">
    <name type="scientific">Peptidiphaga gingivicola</name>
    <dbReference type="NCBI Taxonomy" id="2741497"/>
    <lineage>
        <taxon>Bacteria</taxon>
        <taxon>Bacillati</taxon>
        <taxon>Actinomycetota</taxon>
        <taxon>Actinomycetes</taxon>
        <taxon>Actinomycetales</taxon>
        <taxon>Actinomycetaceae</taxon>
        <taxon>Peptidiphaga</taxon>
    </lineage>
</organism>
<dbReference type="Gene3D" id="2.60.40.10">
    <property type="entry name" value="Immunoglobulins"/>
    <property type="match status" value="1"/>
</dbReference>
<keyword evidence="1" id="KW-0732">Signal</keyword>
<evidence type="ECO:0000256" key="1">
    <source>
        <dbReference type="SAM" id="SignalP"/>
    </source>
</evidence>
<evidence type="ECO:0000259" key="2">
    <source>
        <dbReference type="SMART" id="SM00642"/>
    </source>
</evidence>
<dbReference type="Pfam" id="PF00128">
    <property type="entry name" value="Alpha-amylase"/>
    <property type="match status" value="1"/>
</dbReference>
<dbReference type="InterPro" id="IPR017853">
    <property type="entry name" value="GH"/>
</dbReference>
<dbReference type="PANTHER" id="PTHR10357:SF209">
    <property type="entry name" value="PERIPLASMIC ALPHA-AMYLASE"/>
    <property type="match status" value="1"/>
</dbReference>
<dbReference type="CDD" id="cd11339">
    <property type="entry name" value="AmyAc_bac_CMD_like_2"/>
    <property type="match status" value="1"/>
</dbReference>
<feature type="signal peptide" evidence="1">
    <location>
        <begin position="1"/>
        <end position="18"/>
    </location>
</feature>
<dbReference type="InterPro" id="IPR006047">
    <property type="entry name" value="GH13_cat_dom"/>
</dbReference>
<dbReference type="Proteomes" id="UP000078368">
    <property type="component" value="Unassembled WGS sequence"/>
</dbReference>
<name>A0A179B5M1_9ACTO</name>
<evidence type="ECO:0000313" key="3">
    <source>
        <dbReference type="EMBL" id="OAP86669.1"/>
    </source>
</evidence>
<dbReference type="Gene3D" id="2.60.40.1180">
    <property type="entry name" value="Golgi alpha-mannosidase II"/>
    <property type="match status" value="1"/>
</dbReference>
<keyword evidence="4" id="KW-1185">Reference proteome</keyword>
<sequence>MGACALAASALASIPASAADSGFAVVGSLQNEVSGCRDWDEKCTQTEMTRNSRGVYEYKAILPAGKYEYKIVGGHSMDNSWGNGSANMPISVAGRTKVTFRFDPRTHKVGVWIPTKGRFSPEDGRLVKAPGKRGNGESFYFVMTDRFANGDTSNDTGGYGSDRMASGFDPTHKGFYQGGDIAGLRSKLDYIKGLGTTAIWLTPSFKNRPVQGSGANVSAGYHGYWITDFTQIDPHLGTNEELAQLVRDAHARGMKVYFDIIVNHTADLISYEGQQGGSAPYVTKEQSPYKDASGTPFDPSKVSTFPEMSAQTSFPYVPKRTGKVVPDELNDVTLYHNRGDSTWNGESVTYGDFVGLDDVMTENPKTVRIFADVYKKWMDFGIDGFRIDTVKHVDFEFWKKWTKEINDHAKKSNPKFFTFGEVYDGAATARAPYTWRTGLGATLDFGFQEAVTGYAAGKPSKSVGDFFATDDMLTTPTSGAADQPTFLGNHDMGRASYMIAGAGKGDTQARTILAHKMMFLMRGQPVVYYGDEQGFMGTGGDQDSRQSMFASKTAEYVNQPLADGTQMGSKDRYSTSAPIYKEIASVAKLRHAHPGLENGAQIELYRSDDSPVYAFARVDRKQKSEYVVAVNNSKTPAKARFKTMTPKSAYKALYGASGSVRSARNGEVTVEVPPLSAVVYKADKKLAKGSGSIAVTPDSGQALVRTTSTLAGQDVTQSLVPVSADLGANRWAETTFSYRIAGSPKWRILGTASGPKPRVFHDVTDIPDGTLVEYRAVSVDAKGRTTVDSGFGSVGVDQSAGQAARHARK</sequence>
<dbReference type="SUPFAM" id="SSF51011">
    <property type="entry name" value="Glycosyl hydrolase domain"/>
    <property type="match status" value="1"/>
</dbReference>
<reference evidence="3 4" key="1">
    <citation type="submission" date="2016-04" db="EMBL/GenBank/DDBJ databases">
        <title>Peptidophaga gingivicola gen. nov., sp. nov., isolated from human subgingival plaque.</title>
        <authorList>
            <person name="Beall C.J."/>
            <person name="Mokrzan E.M."/>
            <person name="Griffen A.L."/>
            <person name="Leys E.J."/>
        </authorList>
    </citation>
    <scope>NUCLEOTIDE SEQUENCE [LARGE SCALE GENOMIC DNA]</scope>
    <source>
        <strain evidence="3 4">BA112</strain>
    </source>
</reference>
<evidence type="ECO:0000313" key="4">
    <source>
        <dbReference type="Proteomes" id="UP000078368"/>
    </source>
</evidence>
<dbReference type="GO" id="GO:0005975">
    <property type="term" value="P:carbohydrate metabolic process"/>
    <property type="evidence" value="ECO:0007669"/>
    <property type="project" value="InterPro"/>
</dbReference>
<dbReference type="Gene3D" id="3.20.20.80">
    <property type="entry name" value="Glycosidases"/>
    <property type="match status" value="1"/>
</dbReference>
<dbReference type="Pfam" id="PF02806">
    <property type="entry name" value="Alpha-amylase_C"/>
    <property type="match status" value="1"/>
</dbReference>
<proteinExistence type="predicted"/>
<dbReference type="Pfam" id="PF22058">
    <property type="entry name" value="X25_BaPul_like"/>
    <property type="match status" value="1"/>
</dbReference>
<dbReference type="InterPro" id="IPR006048">
    <property type="entry name" value="A-amylase/branching_C"/>
</dbReference>
<dbReference type="GO" id="GO:0003824">
    <property type="term" value="F:catalytic activity"/>
    <property type="evidence" value="ECO:0007669"/>
    <property type="project" value="InterPro"/>
</dbReference>
<dbReference type="SUPFAM" id="SSF51445">
    <property type="entry name" value="(Trans)glycosidases"/>
    <property type="match status" value="1"/>
</dbReference>
<dbReference type="EMBL" id="LVZK01000001">
    <property type="protein sequence ID" value="OAP86669.1"/>
    <property type="molecule type" value="Genomic_DNA"/>
</dbReference>
<accession>A0A179B5M1</accession>
<gene>
    <name evidence="3" type="ORF">A4H34_05985</name>
</gene>
<dbReference type="STRING" id="1823756.A4H34_05985"/>
<comment type="caution">
    <text evidence="3">The sequence shown here is derived from an EMBL/GenBank/DDBJ whole genome shotgun (WGS) entry which is preliminary data.</text>
</comment>
<feature type="chain" id="PRO_5008099009" description="Glycosyl hydrolase family 13 catalytic domain-containing protein" evidence="1">
    <location>
        <begin position="19"/>
        <end position="809"/>
    </location>
</feature>
<dbReference type="AlphaFoldDB" id="A0A179B5M1"/>